<feature type="domain" description="GST N-terminal" evidence="1">
    <location>
        <begin position="1"/>
        <end position="80"/>
    </location>
</feature>
<dbReference type="PATRIC" id="fig|1122207.3.peg.3021"/>
<proteinExistence type="predicted"/>
<dbReference type="GO" id="GO:0016740">
    <property type="term" value="F:transferase activity"/>
    <property type="evidence" value="ECO:0007669"/>
    <property type="project" value="UniProtKB-KW"/>
</dbReference>
<feature type="domain" description="GST C-terminal" evidence="2">
    <location>
        <begin position="89"/>
        <end position="210"/>
    </location>
</feature>
<dbReference type="InterPro" id="IPR040079">
    <property type="entry name" value="Glutathione_S-Trfase"/>
</dbReference>
<dbReference type="EMBL" id="JAMB01000020">
    <property type="protein sequence ID" value="ETX09502.1"/>
    <property type="molecule type" value="Genomic_DNA"/>
</dbReference>
<organism evidence="3 4">
    <name type="scientific">Marinomonas ushuaiensis DSM 15871</name>
    <dbReference type="NCBI Taxonomy" id="1122207"/>
    <lineage>
        <taxon>Bacteria</taxon>
        <taxon>Pseudomonadati</taxon>
        <taxon>Pseudomonadota</taxon>
        <taxon>Gammaproteobacteria</taxon>
        <taxon>Oceanospirillales</taxon>
        <taxon>Oceanospirillaceae</taxon>
        <taxon>Marinomonas</taxon>
    </lineage>
</organism>
<reference evidence="3 4" key="1">
    <citation type="submission" date="2014-01" db="EMBL/GenBank/DDBJ databases">
        <title>Marinomonas ushuaiensis DSM 15871 Genome Sequencing.</title>
        <authorList>
            <person name="Lai Q."/>
            <person name="Shao Z.S."/>
        </authorList>
    </citation>
    <scope>NUCLEOTIDE SEQUENCE [LARGE SCALE GENOMIC DNA]</scope>
    <source>
        <strain evidence="3 4">DSM 15871</strain>
    </source>
</reference>
<evidence type="ECO:0000259" key="1">
    <source>
        <dbReference type="PROSITE" id="PS50404"/>
    </source>
</evidence>
<dbReference type="InterPro" id="IPR036282">
    <property type="entry name" value="Glutathione-S-Trfase_C_sf"/>
</dbReference>
<dbReference type="PROSITE" id="PS50405">
    <property type="entry name" value="GST_CTER"/>
    <property type="match status" value="1"/>
</dbReference>
<dbReference type="Pfam" id="PF13417">
    <property type="entry name" value="GST_N_3"/>
    <property type="match status" value="1"/>
</dbReference>
<dbReference type="PANTHER" id="PTHR43968:SF6">
    <property type="entry name" value="GLUTATHIONE S-TRANSFERASE OMEGA"/>
    <property type="match status" value="1"/>
</dbReference>
<dbReference type="STRING" id="1122207.MUS1_08340"/>
<gene>
    <name evidence="3" type="ORF">MUS1_08340</name>
</gene>
<sequence length="220" mass="25937">MLPIMYSFRRCPYAIRARYTLALLDVSVELREVVLRSKPQALLSLGGRSSVPQLIDVKGARYPESLDIIFWALSNSNKPKMSCALWPQSMVQKSKVIAWIKYNDHFFKYWLDRYKYADRFPEFSEEYYRNKGEVFLKRLNKRLEENDFLFGNEICLADVAVFPFVRQFAAVRPDWFEQSEYSHVKTWLNGFLNSHLFSAIVMKKMPAWEAGQEVVLFPAY</sequence>
<dbReference type="AlphaFoldDB" id="X7E0M4"/>
<dbReference type="SFLD" id="SFLDS00019">
    <property type="entry name" value="Glutathione_Transferase_(cytos"/>
    <property type="match status" value="1"/>
</dbReference>
<name>X7E0M4_9GAMM</name>
<dbReference type="PROSITE" id="PS50404">
    <property type="entry name" value="GST_NTER"/>
    <property type="match status" value="1"/>
</dbReference>
<keyword evidence="4" id="KW-1185">Reference proteome</keyword>
<dbReference type="eggNOG" id="COG0625">
    <property type="taxonomic scope" value="Bacteria"/>
</dbReference>
<dbReference type="Gene3D" id="3.40.30.10">
    <property type="entry name" value="Glutaredoxin"/>
    <property type="match status" value="1"/>
</dbReference>
<evidence type="ECO:0000259" key="2">
    <source>
        <dbReference type="PROSITE" id="PS50405"/>
    </source>
</evidence>
<dbReference type="CDD" id="cd03196">
    <property type="entry name" value="GST_C_5"/>
    <property type="match status" value="1"/>
</dbReference>
<dbReference type="RefSeq" id="WP_245595827.1">
    <property type="nucleotide sequence ID" value="NZ_JAMB01000020.1"/>
</dbReference>
<dbReference type="Pfam" id="PF13410">
    <property type="entry name" value="GST_C_2"/>
    <property type="match status" value="1"/>
</dbReference>
<accession>X7E0M4</accession>
<evidence type="ECO:0000313" key="3">
    <source>
        <dbReference type="EMBL" id="ETX09502.1"/>
    </source>
</evidence>
<comment type="caution">
    <text evidence="3">The sequence shown here is derived from an EMBL/GenBank/DDBJ whole genome shotgun (WGS) entry which is preliminary data.</text>
</comment>
<dbReference type="SUPFAM" id="SSF52833">
    <property type="entry name" value="Thioredoxin-like"/>
    <property type="match status" value="1"/>
</dbReference>
<dbReference type="Proteomes" id="UP000054058">
    <property type="component" value="Unassembled WGS sequence"/>
</dbReference>
<dbReference type="PANTHER" id="PTHR43968">
    <property type="match status" value="1"/>
</dbReference>
<protein>
    <submittedName>
        <fullName evidence="3">Glutathione S-transferase</fullName>
    </submittedName>
</protein>
<keyword evidence="3" id="KW-0808">Transferase</keyword>
<dbReference type="InterPro" id="IPR050983">
    <property type="entry name" value="GST_Omega/HSP26"/>
</dbReference>
<dbReference type="Gene3D" id="1.20.1050.10">
    <property type="match status" value="1"/>
</dbReference>
<dbReference type="InterPro" id="IPR010987">
    <property type="entry name" value="Glutathione-S-Trfase_C-like"/>
</dbReference>
<evidence type="ECO:0000313" key="4">
    <source>
        <dbReference type="Proteomes" id="UP000054058"/>
    </source>
</evidence>
<dbReference type="SUPFAM" id="SSF47616">
    <property type="entry name" value="GST C-terminal domain-like"/>
    <property type="match status" value="1"/>
</dbReference>
<dbReference type="InterPro" id="IPR036249">
    <property type="entry name" value="Thioredoxin-like_sf"/>
</dbReference>
<dbReference type="GO" id="GO:0005737">
    <property type="term" value="C:cytoplasm"/>
    <property type="evidence" value="ECO:0007669"/>
    <property type="project" value="TreeGrafter"/>
</dbReference>
<dbReference type="InterPro" id="IPR004045">
    <property type="entry name" value="Glutathione_S-Trfase_N"/>
</dbReference>